<gene>
    <name evidence="6" type="ORF">SAMN06296020_102340</name>
</gene>
<dbReference type="SUPFAM" id="SSF50129">
    <property type="entry name" value="GroES-like"/>
    <property type="match status" value="1"/>
</dbReference>
<evidence type="ECO:0000256" key="2">
    <source>
        <dbReference type="ARBA" id="ARBA00022833"/>
    </source>
</evidence>
<evidence type="ECO:0000313" key="7">
    <source>
        <dbReference type="Proteomes" id="UP001158066"/>
    </source>
</evidence>
<keyword evidence="7" id="KW-1185">Reference proteome</keyword>
<organism evidence="6 7">
    <name type="scientific">Anoxynatronum buryatiense</name>
    <dbReference type="NCBI Taxonomy" id="489973"/>
    <lineage>
        <taxon>Bacteria</taxon>
        <taxon>Bacillati</taxon>
        <taxon>Bacillota</taxon>
        <taxon>Clostridia</taxon>
        <taxon>Eubacteriales</taxon>
        <taxon>Clostridiaceae</taxon>
        <taxon>Anoxynatronum</taxon>
    </lineage>
</organism>
<dbReference type="InterPro" id="IPR011032">
    <property type="entry name" value="GroES-like_sf"/>
</dbReference>
<dbReference type="Gene3D" id="3.40.50.720">
    <property type="entry name" value="NAD(P)-binding Rossmann-like Domain"/>
    <property type="match status" value="1"/>
</dbReference>
<comment type="caution">
    <text evidence="6">The sequence shown here is derived from an EMBL/GenBank/DDBJ whole genome shotgun (WGS) entry which is preliminary data.</text>
</comment>
<evidence type="ECO:0000256" key="1">
    <source>
        <dbReference type="ARBA" id="ARBA00022723"/>
    </source>
</evidence>
<dbReference type="GO" id="GO:0016491">
    <property type="term" value="F:oxidoreductase activity"/>
    <property type="evidence" value="ECO:0007669"/>
    <property type="project" value="UniProtKB-KW"/>
</dbReference>
<dbReference type="Pfam" id="PF08240">
    <property type="entry name" value="ADH_N"/>
    <property type="match status" value="1"/>
</dbReference>
<dbReference type="RefSeq" id="WP_283408240.1">
    <property type="nucleotide sequence ID" value="NZ_FXUF01000002.1"/>
</dbReference>
<evidence type="ECO:0000256" key="4">
    <source>
        <dbReference type="RuleBase" id="RU361277"/>
    </source>
</evidence>
<name>A0AA46AI30_9CLOT</name>
<dbReference type="InterPro" id="IPR050129">
    <property type="entry name" value="Zn_alcohol_dh"/>
</dbReference>
<keyword evidence="1 4" id="KW-0479">Metal-binding</keyword>
<keyword evidence="2 4" id="KW-0862">Zinc</keyword>
<dbReference type="Proteomes" id="UP001158066">
    <property type="component" value="Unassembled WGS sequence"/>
</dbReference>
<dbReference type="InterPro" id="IPR002328">
    <property type="entry name" value="ADH_Zn_CS"/>
</dbReference>
<dbReference type="GO" id="GO:0008270">
    <property type="term" value="F:zinc ion binding"/>
    <property type="evidence" value="ECO:0007669"/>
    <property type="project" value="InterPro"/>
</dbReference>
<dbReference type="SUPFAM" id="SSF51735">
    <property type="entry name" value="NAD(P)-binding Rossmann-fold domains"/>
    <property type="match status" value="1"/>
</dbReference>
<comment type="similarity">
    <text evidence="4">Belongs to the zinc-containing alcohol dehydrogenase family.</text>
</comment>
<comment type="cofactor">
    <cofactor evidence="4">
        <name>Zn(2+)</name>
        <dbReference type="ChEBI" id="CHEBI:29105"/>
    </cofactor>
</comment>
<dbReference type="EMBL" id="FXUF01000002">
    <property type="protein sequence ID" value="SMP45651.1"/>
    <property type="molecule type" value="Genomic_DNA"/>
</dbReference>
<sequence>MQACVKEAKKKLVVKNVQIPVRIEDDDVLIKISKVGICGSDLHLWHLEDRIGLIMGHEFCGVVVEPGASIFKAGERVAVIPKGPRGYQSTPGVLADGAYAEYFMAAAKYVTRIPDDIDDCEASMIEPCGIAYKAAKKAAIQLGDKVLVEGAGIIGLLAAAWAKAMGAAYVALTEVNPQRLQAARDLTDADAVFDSKNPNIGDELLKASHGGFDKVIECTAVSSAVNLGLDMLKPGGKMIFVGVTYNHVPINALKLVMKELVIEGIFGSSVVFEEVIEILSQQIFNLKKYISKEIGLEDIQQTFEELEQGDSGYIKVVISPQLTFEDNEA</sequence>
<dbReference type="SMART" id="SM00829">
    <property type="entry name" value="PKS_ER"/>
    <property type="match status" value="1"/>
</dbReference>
<proteinExistence type="inferred from homology"/>
<accession>A0AA46AI30</accession>
<protein>
    <submittedName>
        <fullName evidence="6">L-iditol 2-dehydrogenase</fullName>
    </submittedName>
</protein>
<dbReference type="PANTHER" id="PTHR43401">
    <property type="entry name" value="L-THREONINE 3-DEHYDROGENASE"/>
    <property type="match status" value="1"/>
</dbReference>
<dbReference type="InterPro" id="IPR013149">
    <property type="entry name" value="ADH-like_C"/>
</dbReference>
<dbReference type="PROSITE" id="PS00059">
    <property type="entry name" value="ADH_ZINC"/>
    <property type="match status" value="1"/>
</dbReference>
<feature type="domain" description="Enoyl reductase (ER)" evidence="5">
    <location>
        <begin position="12"/>
        <end position="318"/>
    </location>
</feature>
<evidence type="ECO:0000256" key="3">
    <source>
        <dbReference type="ARBA" id="ARBA00023002"/>
    </source>
</evidence>
<dbReference type="PANTHER" id="PTHR43401:SF2">
    <property type="entry name" value="L-THREONINE 3-DEHYDROGENASE"/>
    <property type="match status" value="1"/>
</dbReference>
<dbReference type="InterPro" id="IPR013154">
    <property type="entry name" value="ADH-like_N"/>
</dbReference>
<dbReference type="Pfam" id="PF00107">
    <property type="entry name" value="ADH_zinc_N"/>
    <property type="match status" value="1"/>
</dbReference>
<evidence type="ECO:0000259" key="5">
    <source>
        <dbReference type="SMART" id="SM00829"/>
    </source>
</evidence>
<dbReference type="AlphaFoldDB" id="A0AA46AI30"/>
<dbReference type="Gene3D" id="3.90.180.10">
    <property type="entry name" value="Medium-chain alcohol dehydrogenases, catalytic domain"/>
    <property type="match status" value="1"/>
</dbReference>
<evidence type="ECO:0000313" key="6">
    <source>
        <dbReference type="EMBL" id="SMP45651.1"/>
    </source>
</evidence>
<dbReference type="InterPro" id="IPR036291">
    <property type="entry name" value="NAD(P)-bd_dom_sf"/>
</dbReference>
<reference evidence="6" key="1">
    <citation type="submission" date="2017-05" db="EMBL/GenBank/DDBJ databases">
        <authorList>
            <person name="Varghese N."/>
            <person name="Submissions S."/>
        </authorList>
    </citation>
    <scope>NUCLEOTIDE SEQUENCE</scope>
    <source>
        <strain evidence="6">Su22</strain>
    </source>
</reference>
<keyword evidence="3" id="KW-0560">Oxidoreductase</keyword>
<dbReference type="InterPro" id="IPR020843">
    <property type="entry name" value="ER"/>
</dbReference>